<dbReference type="Proteomes" id="UP001168098">
    <property type="component" value="Unassembled WGS sequence"/>
</dbReference>
<feature type="transmembrane region" description="Helical" evidence="1">
    <location>
        <begin position="25"/>
        <end position="45"/>
    </location>
</feature>
<evidence type="ECO:0000256" key="1">
    <source>
        <dbReference type="SAM" id="Phobius"/>
    </source>
</evidence>
<sequence>MSAFFCSFQCICGMQDLVGTRQENCFLMIIVISMGNSSFFSFIFFTLNMNYFSLIKVGCSFFFFGCLFFSSMPSFHPFKIFDL</sequence>
<gene>
    <name evidence="2" type="ORF">PVL29_011031</name>
</gene>
<proteinExistence type="predicted"/>
<protein>
    <submittedName>
        <fullName evidence="2">Uncharacterized protein</fullName>
    </submittedName>
</protein>
<dbReference type="AlphaFoldDB" id="A0AA38ZV97"/>
<keyword evidence="1" id="KW-0472">Membrane</keyword>
<keyword evidence="3" id="KW-1185">Reference proteome</keyword>
<evidence type="ECO:0000313" key="2">
    <source>
        <dbReference type="EMBL" id="KAJ9695852.1"/>
    </source>
</evidence>
<keyword evidence="1" id="KW-1133">Transmembrane helix</keyword>
<accession>A0AA38ZV97</accession>
<comment type="caution">
    <text evidence="2">The sequence shown here is derived from an EMBL/GenBank/DDBJ whole genome shotgun (WGS) entry which is preliminary data.</text>
</comment>
<keyword evidence="1" id="KW-0812">Transmembrane</keyword>
<dbReference type="EMBL" id="JARBHA010000008">
    <property type="protein sequence ID" value="KAJ9695852.1"/>
    <property type="molecule type" value="Genomic_DNA"/>
</dbReference>
<evidence type="ECO:0000313" key="3">
    <source>
        <dbReference type="Proteomes" id="UP001168098"/>
    </source>
</evidence>
<name>A0AA38ZV97_VITRO</name>
<feature type="transmembrane region" description="Helical" evidence="1">
    <location>
        <begin position="51"/>
        <end position="70"/>
    </location>
</feature>
<organism evidence="2 3">
    <name type="scientific">Vitis rotundifolia</name>
    <name type="common">Muscadine grape</name>
    <dbReference type="NCBI Taxonomy" id="103349"/>
    <lineage>
        <taxon>Eukaryota</taxon>
        <taxon>Viridiplantae</taxon>
        <taxon>Streptophyta</taxon>
        <taxon>Embryophyta</taxon>
        <taxon>Tracheophyta</taxon>
        <taxon>Spermatophyta</taxon>
        <taxon>Magnoliopsida</taxon>
        <taxon>eudicotyledons</taxon>
        <taxon>Gunneridae</taxon>
        <taxon>Pentapetalae</taxon>
        <taxon>rosids</taxon>
        <taxon>Vitales</taxon>
        <taxon>Vitaceae</taxon>
        <taxon>Viteae</taxon>
        <taxon>Vitis</taxon>
    </lineage>
</organism>
<reference evidence="2 3" key="1">
    <citation type="journal article" date="2023" name="BMC Biotechnol.">
        <title>Vitis rotundifolia cv Carlos genome sequencing.</title>
        <authorList>
            <person name="Huff M."/>
            <person name="Hulse-Kemp A."/>
            <person name="Scheffler B."/>
            <person name="Youngblood R."/>
            <person name="Simpson S."/>
            <person name="Babiker E."/>
            <person name="Staton M."/>
        </authorList>
    </citation>
    <scope>NUCLEOTIDE SEQUENCE [LARGE SCALE GENOMIC DNA]</scope>
    <source>
        <tissue evidence="2">Leaf</tissue>
    </source>
</reference>